<dbReference type="AlphaFoldDB" id="A0A2T8KGQ6"/>
<reference evidence="1" key="1">
    <citation type="submission" date="2018-04" db="EMBL/GenBank/DDBJ databases">
        <title>WGS assembly of Panicum hallii.</title>
        <authorList>
            <person name="Lovell J."/>
            <person name="Jenkins J."/>
            <person name="Lowry D."/>
            <person name="Mamidi S."/>
            <person name="Sreedasyam A."/>
            <person name="Weng X."/>
            <person name="Barry K."/>
            <person name="Bonette J."/>
            <person name="Campitelli B."/>
            <person name="Daum C."/>
            <person name="Gordon S."/>
            <person name="Gould B."/>
            <person name="Lipzen A."/>
            <person name="Macqueen A."/>
            <person name="Palacio-Mejia J."/>
            <person name="Plott C."/>
            <person name="Shakirov E."/>
            <person name="Shu S."/>
            <person name="Yoshinaga Y."/>
            <person name="Zane M."/>
            <person name="Rokhsar D."/>
            <person name="Grimwood J."/>
            <person name="Schmutz J."/>
            <person name="Juenger T."/>
        </authorList>
    </citation>
    <scope>NUCLEOTIDE SEQUENCE [LARGE SCALE GENOMIC DNA]</scope>
    <source>
        <strain evidence="1">FIL2</strain>
    </source>
</reference>
<evidence type="ECO:0000313" key="1">
    <source>
        <dbReference type="EMBL" id="PVH61339.1"/>
    </source>
</evidence>
<dbReference type="Proteomes" id="UP000243499">
    <property type="component" value="Chromosome 3"/>
</dbReference>
<proteinExistence type="predicted"/>
<dbReference type="Gramene" id="PVH61339">
    <property type="protein sequence ID" value="PVH61339"/>
    <property type="gene ID" value="PAHAL_3G014000"/>
</dbReference>
<protein>
    <submittedName>
        <fullName evidence="1">Uncharacterized protein</fullName>
    </submittedName>
</protein>
<gene>
    <name evidence="1" type="ORF">PAHAL_3G014000</name>
</gene>
<name>A0A2T8KGQ6_9POAL</name>
<organism evidence="1">
    <name type="scientific">Panicum hallii</name>
    <dbReference type="NCBI Taxonomy" id="206008"/>
    <lineage>
        <taxon>Eukaryota</taxon>
        <taxon>Viridiplantae</taxon>
        <taxon>Streptophyta</taxon>
        <taxon>Embryophyta</taxon>
        <taxon>Tracheophyta</taxon>
        <taxon>Spermatophyta</taxon>
        <taxon>Magnoliopsida</taxon>
        <taxon>Liliopsida</taxon>
        <taxon>Poales</taxon>
        <taxon>Poaceae</taxon>
        <taxon>PACMAD clade</taxon>
        <taxon>Panicoideae</taxon>
        <taxon>Panicodae</taxon>
        <taxon>Paniceae</taxon>
        <taxon>Panicinae</taxon>
        <taxon>Panicum</taxon>
        <taxon>Panicum sect. Panicum</taxon>
    </lineage>
</organism>
<dbReference type="EMBL" id="CM008048">
    <property type="protein sequence ID" value="PVH61339.1"/>
    <property type="molecule type" value="Genomic_DNA"/>
</dbReference>
<sequence length="80" mass="9202">MGSKVKPLHKRLQNSLGPIFRLQLQRFSHPLVPQPRIDFACYGNRYINNFSTKLTTYPYYYAARSFLKGSGASSRECASR</sequence>
<accession>A0A2T8KGQ6</accession>